<evidence type="ECO:0000256" key="1">
    <source>
        <dbReference type="ARBA" id="ARBA00022676"/>
    </source>
</evidence>
<accession>A0A2M6WA81</accession>
<protein>
    <recommendedName>
        <fullName evidence="5">Glycosyltransferase</fullName>
    </recommendedName>
</protein>
<evidence type="ECO:0000313" key="4">
    <source>
        <dbReference type="Proteomes" id="UP000231464"/>
    </source>
</evidence>
<evidence type="ECO:0008006" key="5">
    <source>
        <dbReference type="Google" id="ProtNLM"/>
    </source>
</evidence>
<dbReference type="CDD" id="cd06533">
    <property type="entry name" value="Glyco_transf_WecG_TagA"/>
    <property type="match status" value="1"/>
</dbReference>
<reference evidence="4" key="1">
    <citation type="submission" date="2017-09" db="EMBL/GenBank/DDBJ databases">
        <title>Depth-based differentiation of microbial function through sediment-hosted aquifers and enrichment of novel symbionts in the deep terrestrial subsurface.</title>
        <authorList>
            <person name="Probst A.J."/>
            <person name="Ladd B."/>
            <person name="Jarett J.K."/>
            <person name="Geller-Mcgrath D.E."/>
            <person name="Sieber C.M.K."/>
            <person name="Emerson J.B."/>
            <person name="Anantharaman K."/>
            <person name="Thomas B.C."/>
            <person name="Malmstrom R."/>
            <person name="Stieglmeier M."/>
            <person name="Klingl A."/>
            <person name="Woyke T."/>
            <person name="Ryan C.M."/>
            <person name="Banfield J.F."/>
        </authorList>
    </citation>
    <scope>NUCLEOTIDE SEQUENCE [LARGE SCALE GENOMIC DNA]</scope>
</reference>
<name>A0A2M6WA81_9BACT</name>
<evidence type="ECO:0000313" key="3">
    <source>
        <dbReference type="EMBL" id="PIT89730.1"/>
    </source>
</evidence>
<dbReference type="PANTHER" id="PTHR34136:SF1">
    <property type="entry name" value="UDP-N-ACETYL-D-MANNOSAMINURONIC ACID TRANSFERASE"/>
    <property type="match status" value="1"/>
</dbReference>
<dbReference type="PANTHER" id="PTHR34136">
    <property type="match status" value="1"/>
</dbReference>
<dbReference type="GO" id="GO:0016758">
    <property type="term" value="F:hexosyltransferase activity"/>
    <property type="evidence" value="ECO:0007669"/>
    <property type="project" value="TreeGrafter"/>
</dbReference>
<dbReference type="InterPro" id="IPR004629">
    <property type="entry name" value="WecG_TagA_CpsF"/>
</dbReference>
<dbReference type="Pfam" id="PF03808">
    <property type="entry name" value="Glyco_tran_WecG"/>
    <property type="match status" value="1"/>
</dbReference>
<evidence type="ECO:0000256" key="2">
    <source>
        <dbReference type="ARBA" id="ARBA00022679"/>
    </source>
</evidence>
<comment type="caution">
    <text evidence="3">The sequence shown here is derived from an EMBL/GenBank/DDBJ whole genome shotgun (WGS) entry which is preliminary data.</text>
</comment>
<proteinExistence type="predicted"/>
<sequence length="316" mass="36128">MPDNIIKILNVKINALAKAEILERIKNLLLSESFEQCQLVTTNPEFIISAQKDEEFKNIINNSWLSVADGYGIRLAAKYNSEIQKLRNLEIKGNNPIIMSSSRKRGSRGILCGLFFGLKIAWWGILKKDEKLDIIKETITGTDLIPEIAGIMNYELGIMNKKVFLLGGYGDVPRLAAEKLQSIYSVGAIHGLSPQDRVYISNNTPLQIKYAPFEVNNIIEKINLFQPAVLFVALNHPRAQKWINENLQKMPSVKLAIGVGGAFDYISGKIKRAPKNWQGSFEWLYRLFYQPKRWKRIWQASIVFPWGVFRRVIYKN</sequence>
<organism evidence="3 4">
    <name type="scientific">Candidatus Kuenenbacteria bacterium CG10_big_fil_rev_8_21_14_0_10_36_11</name>
    <dbReference type="NCBI Taxonomy" id="1974618"/>
    <lineage>
        <taxon>Bacteria</taxon>
        <taxon>Candidatus Kueneniibacteriota</taxon>
    </lineage>
</organism>
<dbReference type="EMBL" id="PFBP01000039">
    <property type="protein sequence ID" value="PIT89730.1"/>
    <property type="molecule type" value="Genomic_DNA"/>
</dbReference>
<gene>
    <name evidence="3" type="ORF">COU23_02500</name>
</gene>
<dbReference type="NCBIfam" id="TIGR00696">
    <property type="entry name" value="wecG_tagA_cpsF"/>
    <property type="match status" value="1"/>
</dbReference>
<keyword evidence="1" id="KW-0328">Glycosyltransferase</keyword>
<dbReference type="Proteomes" id="UP000231464">
    <property type="component" value="Unassembled WGS sequence"/>
</dbReference>
<dbReference type="AlphaFoldDB" id="A0A2M6WA81"/>
<keyword evidence="2" id="KW-0808">Transferase</keyword>